<dbReference type="EMBL" id="BEYU01000019">
    <property type="protein sequence ID" value="GBG26179.1"/>
    <property type="molecule type" value="Genomic_DNA"/>
</dbReference>
<dbReference type="Proteomes" id="UP000241890">
    <property type="component" value="Unassembled WGS sequence"/>
</dbReference>
<keyword evidence="3" id="KW-1185">Reference proteome</keyword>
<keyword evidence="1" id="KW-0472">Membrane</keyword>
<gene>
    <name evidence="2" type="ORF">FCC1311_024002</name>
</gene>
<evidence type="ECO:0000313" key="2">
    <source>
        <dbReference type="EMBL" id="GBG26179.1"/>
    </source>
</evidence>
<keyword evidence="1" id="KW-0812">Transmembrane</keyword>
<keyword evidence="1" id="KW-1133">Transmembrane helix</keyword>
<comment type="caution">
    <text evidence="2">The sequence shown here is derived from an EMBL/GenBank/DDBJ whole genome shotgun (WGS) entry which is preliminary data.</text>
</comment>
<feature type="transmembrane region" description="Helical" evidence="1">
    <location>
        <begin position="27"/>
        <end position="46"/>
    </location>
</feature>
<feature type="transmembrane region" description="Helical" evidence="1">
    <location>
        <begin position="326"/>
        <end position="350"/>
    </location>
</feature>
<dbReference type="AlphaFoldDB" id="A0A2R5G775"/>
<protein>
    <submittedName>
        <fullName evidence="2">Uncharacterized protein</fullName>
    </submittedName>
</protein>
<feature type="transmembrane region" description="Helical" evidence="1">
    <location>
        <begin position="100"/>
        <end position="123"/>
    </location>
</feature>
<evidence type="ECO:0000256" key="1">
    <source>
        <dbReference type="SAM" id="Phobius"/>
    </source>
</evidence>
<dbReference type="InParanoid" id="A0A2R5G775"/>
<organism evidence="2 3">
    <name type="scientific">Hondaea fermentalgiana</name>
    <dbReference type="NCBI Taxonomy" id="2315210"/>
    <lineage>
        <taxon>Eukaryota</taxon>
        <taxon>Sar</taxon>
        <taxon>Stramenopiles</taxon>
        <taxon>Bigyra</taxon>
        <taxon>Labyrinthulomycetes</taxon>
        <taxon>Thraustochytrida</taxon>
        <taxon>Thraustochytriidae</taxon>
        <taxon>Hondaea</taxon>
    </lineage>
</organism>
<feature type="transmembrane region" description="Helical" evidence="1">
    <location>
        <begin position="75"/>
        <end position="94"/>
    </location>
</feature>
<name>A0A2R5G775_9STRA</name>
<proteinExistence type="predicted"/>
<sequence>MMAKMDNGEGFDQAAANPASGMRLQGVLMVITGGVGLAFGVMSVLANTEQLDALAGAWTAGGASKGPASVTAIKGAAAAGAVVLLAGFLGIASFCTKKRILAIVALLLVLISSAMQIAGAVLFSETLTVSEQSLIPQANSTGVAVEDRVYLEVGNAVYNVCCQPVWINSTNPEITNPPNYPGNSSLIPLFQQPIDDCALGYPPDGEGIQKAHIEAIKALLRSCYYPEVFNPIEEYVQSGDTCKILEGVDAKLGAELEIPTTTYTVIAALRLAGILPDDYVIPDWAMVGFPAEYAPDGSLGFNCGIMHAKAIAWIQHLWMDDQIGDFVIVCYALGSVQLLSIVFVVIYWVIGGGGSDHDEWMDYETSVVSPRGQRVRNIDDKI</sequence>
<reference evidence="2 3" key="1">
    <citation type="submission" date="2017-12" db="EMBL/GenBank/DDBJ databases">
        <title>Sequencing, de novo assembly and annotation of complete genome of a new Thraustochytrid species, strain FCC1311.</title>
        <authorList>
            <person name="Sedici K."/>
            <person name="Godart F."/>
            <person name="Aiese Cigliano R."/>
            <person name="Sanseverino W."/>
            <person name="Barakat M."/>
            <person name="Ortet P."/>
            <person name="Marechal E."/>
            <person name="Cagnac O."/>
            <person name="Amato A."/>
        </authorList>
    </citation>
    <scope>NUCLEOTIDE SEQUENCE [LARGE SCALE GENOMIC DNA]</scope>
</reference>
<accession>A0A2R5G775</accession>
<evidence type="ECO:0000313" key="3">
    <source>
        <dbReference type="Proteomes" id="UP000241890"/>
    </source>
</evidence>